<dbReference type="InterPro" id="IPR027417">
    <property type="entry name" value="P-loop_NTPase"/>
</dbReference>
<dbReference type="Proteomes" id="UP000405357">
    <property type="component" value="Unassembled WGS sequence"/>
</dbReference>
<dbReference type="InterPro" id="IPR052754">
    <property type="entry name" value="NTPase_KAP_P-loop"/>
</dbReference>
<dbReference type="SUPFAM" id="SSF52540">
    <property type="entry name" value="P-loop containing nucleoside triphosphate hydrolases"/>
    <property type="match status" value="1"/>
</dbReference>
<keyword evidence="1" id="KW-0812">Transmembrane</keyword>
<keyword evidence="1" id="KW-1133">Transmembrane helix</keyword>
<keyword evidence="1" id="KW-0472">Membrane</keyword>
<evidence type="ECO:0000313" key="4">
    <source>
        <dbReference type="Proteomes" id="UP000405357"/>
    </source>
</evidence>
<organism evidence="3 4">
    <name type="scientific">Pandoraea soli</name>
    <dbReference type="NCBI Taxonomy" id="2508293"/>
    <lineage>
        <taxon>Bacteria</taxon>
        <taxon>Pseudomonadati</taxon>
        <taxon>Pseudomonadota</taxon>
        <taxon>Betaproteobacteria</taxon>
        <taxon>Burkholderiales</taxon>
        <taxon>Burkholderiaceae</taxon>
        <taxon>Pandoraea</taxon>
    </lineage>
</organism>
<protein>
    <submittedName>
        <fullName evidence="3">NTPase KAP</fullName>
    </submittedName>
</protein>
<evidence type="ECO:0000256" key="1">
    <source>
        <dbReference type="SAM" id="Phobius"/>
    </source>
</evidence>
<dbReference type="EMBL" id="CABPSG010000003">
    <property type="protein sequence ID" value="VVD85780.1"/>
    <property type="molecule type" value="Genomic_DNA"/>
</dbReference>
<feature type="domain" description="KAP NTPase" evidence="2">
    <location>
        <begin position="20"/>
        <end position="393"/>
    </location>
</feature>
<dbReference type="PANTHER" id="PTHR22674">
    <property type="entry name" value="NTPASE, KAP FAMILY P-LOOP DOMAIN-CONTAINING 1"/>
    <property type="match status" value="1"/>
</dbReference>
<comment type="caution">
    <text evidence="3">The sequence shown here is derived from an EMBL/GenBank/DDBJ whole genome shotgun (WGS) entry which is preliminary data.</text>
</comment>
<dbReference type="PANTHER" id="PTHR22674:SF6">
    <property type="entry name" value="NTPASE KAP FAMILY P-LOOP DOMAIN-CONTAINING PROTEIN 1"/>
    <property type="match status" value="1"/>
</dbReference>
<proteinExistence type="predicted"/>
<reference evidence="3 4" key="1">
    <citation type="submission" date="2019-08" db="EMBL/GenBank/DDBJ databases">
        <authorList>
            <person name="Peeters C."/>
        </authorList>
    </citation>
    <scope>NUCLEOTIDE SEQUENCE [LARGE SCALE GENOMIC DNA]</scope>
    <source>
        <strain evidence="3 4">LMG 31014</strain>
    </source>
</reference>
<gene>
    <name evidence="3" type="ORF">PSO31014_01341</name>
</gene>
<dbReference type="InterPro" id="IPR011646">
    <property type="entry name" value="KAP_P-loop"/>
</dbReference>
<keyword evidence="4" id="KW-1185">Reference proteome</keyword>
<name>A0ABY6VT67_9BURK</name>
<dbReference type="Pfam" id="PF07693">
    <property type="entry name" value="KAP_NTPase"/>
    <property type="match status" value="1"/>
</dbReference>
<evidence type="ECO:0000313" key="3">
    <source>
        <dbReference type="EMBL" id="VVD85780.1"/>
    </source>
</evidence>
<accession>A0ABY6VT67</accession>
<sequence length="1354" mass="149682">MPAMLDREISRPEQDAFGHRHYARALRSLIESSSNTTPFSIGVLGGWGTGKSSIKELYVADLQDDASKQNGLTRNQRIRCITFNAWRFGGKDQDIKRALLRHVFLELGGTEESLQDKLFRQISETTSDDKSYWAQTKETLKSWAVPLPAAGIALLLIFVATWLAIWAFGVEGSYARSAIFATTTAAVGYILKNLKPAVLSNARSITKVTLPTTTVEQYEDMLLGQIRKFKSGASKSKDGRSGKSCDRIVVFVDDLDRLSSEEMVLGLDGVRTFMEIPKSSLPEGIGLVFVISCDEGKIADALSKGRRNADLPAAVFTHFDARRYLDRIFQFRLDISPPPRHDMRAFAKAHLQRLPDVAQDLESRGVEIDALIDRMIHVGIQDPRNALQVVNAFSQAWWIGKVRELEGVGTDRPGGLHEGAITNHPISLGALCALKVSFPDFYREVQDDPGLLKRLTDVAVNGQPFEGLPESTIQLFNEKYFTPAGNSGKPALRPEHRPLRQFLASLIGLRWAEPLQSLLLLSEDPITRRLGSKVTEVYDAFVSGDTKGFLEAMGRHINTAPLSQEQARNIYQMFEDLRHESSSRRVNAARVIADIIDRLPNPTALQLLSALCREVSESRDLRSHLGPTRLAKLVARSPDADQTAVASRLVDDVLGGASGVKLQLESLQTPNLGEAVAMVEQLTPVILNVRAAYGIESRADASLLSWLVDRTVSVNSDETQLPFGNLENWIEGSPEPLFADLGEQYLEALVVELEKDATPEFNLKSAMARASSIFTSRMSLGQETRHVLWSLLERFIALDSKLSMPMAAQVSLASIDKATDMEASAFIEAFAVRMTPAKNEGITENDEYRSLVEQLLAITSACLYRLSGDAPVSLADLANALSKEASTSQFSCELVRRLHAANSDEAWKPLGEWAERLLSDLPLDCVALLGNLYPELPDSTKSAVVKTLNILISKDLHEEGVAKRLTDFVDAVPRASWDNNPLQPFLNQLLPQIAARSNNANRYLMRVVPATSKIFSHASRNVLGNSLHQLFEQAKATPANYSWLHSWMARYWPAPSSELTPYNPVAIFDDGHTFANNHPADAKSGLLFSMREMIAKGIAPADRKSKLAQAACVVWKNSYKDAVTTFQFNPDLSAQQTAGLAESIDWGDAEAVTTIRSVWSSVAKAMPDDSRSEVTRLLLVSGPRNVETVADIAIVAWLDVQPDEGDLTLRSLLPRNEVSDEHKARLWQQVIRRADTLAPAFFMDILPSVVRQADIPRTSELVFDNEEVITSQLQGDDQRAKLARNLIAEWSEIKTNTIKSRVAAYSAKLAGKGALKGVELEQFSDDDLTILENHFGTSKDIARIRRTRAITQSE</sequence>
<evidence type="ECO:0000259" key="2">
    <source>
        <dbReference type="Pfam" id="PF07693"/>
    </source>
</evidence>
<feature type="transmembrane region" description="Helical" evidence="1">
    <location>
        <begin position="147"/>
        <end position="168"/>
    </location>
</feature>